<evidence type="ECO:0000256" key="11">
    <source>
        <dbReference type="PROSITE-ProRule" id="PRU00182"/>
    </source>
</evidence>
<feature type="binding site" evidence="10">
    <location>
        <position position="242"/>
    </location>
    <ligand>
        <name>ATP</name>
        <dbReference type="ChEBI" id="CHEBI:30616"/>
    </ligand>
</feature>
<dbReference type="GO" id="GO:0006437">
    <property type="term" value="P:tyrosyl-tRNA aminoacylation"/>
    <property type="evidence" value="ECO:0007669"/>
    <property type="project" value="UniProtKB-UniRule"/>
</dbReference>
<feature type="short sequence motif" description="'HIGH' region" evidence="10">
    <location>
        <begin position="47"/>
        <end position="56"/>
    </location>
</feature>
<dbReference type="GO" id="GO:0005524">
    <property type="term" value="F:ATP binding"/>
    <property type="evidence" value="ECO:0007669"/>
    <property type="project" value="UniProtKB-UniRule"/>
</dbReference>
<dbReference type="STRING" id="1391654.AKJ09_06585"/>
<keyword evidence="4 10" id="KW-0547">Nucleotide-binding</keyword>
<dbReference type="InterPro" id="IPR002305">
    <property type="entry name" value="aa-tRNA-synth_Ic"/>
</dbReference>
<evidence type="ECO:0000256" key="4">
    <source>
        <dbReference type="ARBA" id="ARBA00022741"/>
    </source>
</evidence>
<name>A0A0K1Q2Q3_9BACT</name>
<keyword evidence="7 10" id="KW-0648">Protein biosynthesis</keyword>
<dbReference type="PANTHER" id="PTHR11766:SF1">
    <property type="entry name" value="TYROSINE--TRNA LIGASE"/>
    <property type="match status" value="1"/>
</dbReference>
<evidence type="ECO:0000313" key="13">
    <source>
        <dbReference type="EMBL" id="AKU99921.1"/>
    </source>
</evidence>
<dbReference type="PROSITE" id="PS50889">
    <property type="entry name" value="S4"/>
    <property type="match status" value="1"/>
</dbReference>
<gene>
    <name evidence="10" type="primary">tyrS</name>
    <name evidence="13" type="ORF">AKJ09_06585</name>
</gene>
<dbReference type="SUPFAM" id="SSF55174">
    <property type="entry name" value="Alpha-L RNA-binding motif"/>
    <property type="match status" value="1"/>
</dbReference>
<dbReference type="AlphaFoldDB" id="A0A0K1Q2Q3"/>
<evidence type="ECO:0000256" key="9">
    <source>
        <dbReference type="ARBA" id="ARBA00048248"/>
    </source>
</evidence>
<keyword evidence="2 10" id="KW-0963">Cytoplasm</keyword>
<dbReference type="HAMAP" id="MF_02007">
    <property type="entry name" value="Tyr_tRNA_synth_type2"/>
    <property type="match status" value="1"/>
</dbReference>
<dbReference type="OrthoDB" id="9804243at2"/>
<accession>A0A0K1Q2Q3</accession>
<evidence type="ECO:0000256" key="8">
    <source>
        <dbReference type="ARBA" id="ARBA00023146"/>
    </source>
</evidence>
<evidence type="ECO:0000256" key="10">
    <source>
        <dbReference type="HAMAP-Rule" id="MF_02007"/>
    </source>
</evidence>
<keyword evidence="8 10" id="KW-0030">Aminoacyl-tRNA synthetase</keyword>
<dbReference type="GO" id="GO:0004831">
    <property type="term" value="F:tyrosine-tRNA ligase activity"/>
    <property type="evidence" value="ECO:0007669"/>
    <property type="project" value="UniProtKB-UniRule"/>
</dbReference>
<dbReference type="InterPro" id="IPR002942">
    <property type="entry name" value="S4_RNA-bd"/>
</dbReference>
<dbReference type="FunFam" id="3.40.50.620:FF:000061">
    <property type="entry name" value="Tyrosine--tRNA ligase"/>
    <property type="match status" value="1"/>
</dbReference>
<organism evidence="13 14">
    <name type="scientific">Labilithrix luteola</name>
    <dbReference type="NCBI Taxonomy" id="1391654"/>
    <lineage>
        <taxon>Bacteria</taxon>
        <taxon>Pseudomonadati</taxon>
        <taxon>Myxococcota</taxon>
        <taxon>Polyangia</taxon>
        <taxon>Polyangiales</taxon>
        <taxon>Labilitrichaceae</taxon>
        <taxon>Labilithrix</taxon>
    </lineage>
</organism>
<feature type="domain" description="RNA-binding S4" evidence="12">
    <location>
        <begin position="350"/>
        <end position="414"/>
    </location>
</feature>
<dbReference type="Gene3D" id="3.40.50.620">
    <property type="entry name" value="HUPs"/>
    <property type="match status" value="1"/>
</dbReference>
<dbReference type="CDD" id="cd00805">
    <property type="entry name" value="TyrRS_core"/>
    <property type="match status" value="1"/>
</dbReference>
<reference evidence="13 14" key="1">
    <citation type="submission" date="2015-08" db="EMBL/GenBank/DDBJ databases">
        <authorList>
            <person name="Babu N.S."/>
            <person name="Beckwith C.J."/>
            <person name="Beseler K.G."/>
            <person name="Brison A."/>
            <person name="Carone J.V."/>
            <person name="Caskin T.P."/>
            <person name="Diamond M."/>
            <person name="Durham M.E."/>
            <person name="Foxe J.M."/>
            <person name="Go M."/>
            <person name="Henderson B.A."/>
            <person name="Jones I.B."/>
            <person name="McGettigan J.A."/>
            <person name="Micheletti S.J."/>
            <person name="Nasrallah M.E."/>
            <person name="Ortiz D."/>
            <person name="Piller C.R."/>
            <person name="Privatt S.R."/>
            <person name="Schneider S.L."/>
            <person name="Sharp S."/>
            <person name="Smith T.C."/>
            <person name="Stanton J.D."/>
            <person name="Ullery H.E."/>
            <person name="Wilson R.J."/>
            <person name="Serrano M.G."/>
            <person name="Buck G."/>
            <person name="Lee V."/>
            <person name="Wang Y."/>
            <person name="Carvalho R."/>
            <person name="Voegtly L."/>
            <person name="Shi R."/>
            <person name="Duckworth R."/>
            <person name="Johnson A."/>
            <person name="Loviza R."/>
            <person name="Walstead R."/>
            <person name="Shah Z."/>
            <person name="Kiflezghi M."/>
            <person name="Wade K."/>
            <person name="Ball S.L."/>
            <person name="Bradley K.W."/>
            <person name="Asai D.J."/>
            <person name="Bowman C.A."/>
            <person name="Russell D.A."/>
            <person name="Pope W.H."/>
            <person name="Jacobs-Sera D."/>
            <person name="Hendrix R.W."/>
            <person name="Hatfull G.F."/>
        </authorList>
    </citation>
    <scope>NUCLEOTIDE SEQUENCE [LARGE SCALE GENOMIC DNA]</scope>
    <source>
        <strain evidence="13 14">DSM 27648</strain>
    </source>
</reference>
<dbReference type="Pfam" id="PF01479">
    <property type="entry name" value="S4"/>
    <property type="match status" value="1"/>
</dbReference>
<dbReference type="Gene3D" id="3.10.290.10">
    <property type="entry name" value="RNA-binding S4 domain"/>
    <property type="match status" value="1"/>
</dbReference>
<dbReference type="GO" id="GO:0003723">
    <property type="term" value="F:RNA binding"/>
    <property type="evidence" value="ECO:0007669"/>
    <property type="project" value="UniProtKB-KW"/>
</dbReference>
<comment type="subunit">
    <text evidence="1 10">Homodimer.</text>
</comment>
<dbReference type="KEGG" id="llu:AKJ09_06585"/>
<evidence type="ECO:0000256" key="5">
    <source>
        <dbReference type="ARBA" id="ARBA00022840"/>
    </source>
</evidence>
<comment type="similarity">
    <text evidence="10">Belongs to the class-I aminoacyl-tRNA synthetase family. TyrS type 2 subfamily.</text>
</comment>
<keyword evidence="3 10" id="KW-0436">Ligase</keyword>
<feature type="short sequence motif" description="'KMSKS' region" evidence="10">
    <location>
        <begin position="239"/>
        <end position="243"/>
    </location>
</feature>
<evidence type="ECO:0000256" key="6">
    <source>
        <dbReference type="ARBA" id="ARBA00022884"/>
    </source>
</evidence>
<dbReference type="InterPro" id="IPR002307">
    <property type="entry name" value="Tyr-tRNA-ligase"/>
</dbReference>
<dbReference type="SMART" id="SM00363">
    <property type="entry name" value="S4"/>
    <property type="match status" value="1"/>
</dbReference>
<sequence>MFPPVSEQIALLTRGAVDLHVKAELEARLEESRKTGKPLRVKAGFDPTRPDLHLGHAVLLSKMRQFQDLGHEAILLVGEFTAMVGDPTGKNDARPRLSRAEVQESAKSYTEQAFKILDRNKTIIRSNSEWLDKLTPTDIVELMAKMTVSRMLERNDFSQRFEAGRPIYQHEFLYPLLQGYDSVALGNDIELGGTDQLFNLLVGRDLMSKYGQRPQMVLTTPLLEGIDAKVENGVVVGAKMSKSADNYIGLTESPLTMFRKVMQIDDEVIFRYFELLSSLSNEAIAKLKADKAGGRDPREIKALFGKEIVTRFHDAQAALAAEEEFKKIYSADAIPDNVEEKTLTTDGPTLWIAKALSATGLVKSTGEGKRLVEQGGVEVDKVRITDGNFQLERGKKYLLRVGSKNRRFVYVVVAP</sequence>
<keyword evidence="14" id="KW-1185">Reference proteome</keyword>
<dbReference type="RefSeq" id="WP_146651298.1">
    <property type="nucleotide sequence ID" value="NZ_CP012333.1"/>
</dbReference>
<evidence type="ECO:0000256" key="7">
    <source>
        <dbReference type="ARBA" id="ARBA00022917"/>
    </source>
</evidence>
<dbReference type="NCBIfam" id="TIGR00234">
    <property type="entry name" value="tyrS"/>
    <property type="match status" value="1"/>
</dbReference>
<keyword evidence="6 11" id="KW-0694">RNA-binding</keyword>
<dbReference type="Pfam" id="PF00579">
    <property type="entry name" value="tRNA-synt_1b"/>
    <property type="match status" value="1"/>
</dbReference>
<dbReference type="EMBL" id="CP012333">
    <property type="protein sequence ID" value="AKU99921.1"/>
    <property type="molecule type" value="Genomic_DNA"/>
</dbReference>
<dbReference type="Proteomes" id="UP000064967">
    <property type="component" value="Chromosome"/>
</dbReference>
<dbReference type="PATRIC" id="fig|1391654.3.peg.6680"/>
<comment type="function">
    <text evidence="10">Catalyzes the attachment of tyrosine to tRNA(Tyr) in a two-step reaction: tyrosine is first activated by ATP to form Tyr-AMP and then transferred to the acceptor end of tRNA(Tyr).</text>
</comment>
<proteinExistence type="inferred from homology"/>
<dbReference type="EC" id="6.1.1.1" evidence="10"/>
<dbReference type="InterPro" id="IPR036986">
    <property type="entry name" value="S4_RNA-bd_sf"/>
</dbReference>
<dbReference type="PRINTS" id="PR01040">
    <property type="entry name" value="TRNASYNTHTYR"/>
</dbReference>
<dbReference type="SUPFAM" id="SSF52374">
    <property type="entry name" value="Nucleotidylyl transferase"/>
    <property type="match status" value="1"/>
</dbReference>
<evidence type="ECO:0000256" key="1">
    <source>
        <dbReference type="ARBA" id="ARBA00011738"/>
    </source>
</evidence>
<evidence type="ECO:0000256" key="2">
    <source>
        <dbReference type="ARBA" id="ARBA00022490"/>
    </source>
</evidence>
<keyword evidence="5 10" id="KW-0067">ATP-binding</keyword>
<evidence type="ECO:0000313" key="14">
    <source>
        <dbReference type="Proteomes" id="UP000064967"/>
    </source>
</evidence>
<dbReference type="InterPro" id="IPR014729">
    <property type="entry name" value="Rossmann-like_a/b/a_fold"/>
</dbReference>
<dbReference type="Gene3D" id="1.10.240.10">
    <property type="entry name" value="Tyrosyl-Transfer RNA Synthetase"/>
    <property type="match status" value="1"/>
</dbReference>
<dbReference type="PANTHER" id="PTHR11766">
    <property type="entry name" value="TYROSYL-TRNA SYNTHETASE"/>
    <property type="match status" value="1"/>
</dbReference>
<dbReference type="GO" id="GO:0005829">
    <property type="term" value="C:cytosol"/>
    <property type="evidence" value="ECO:0007669"/>
    <property type="project" value="TreeGrafter"/>
</dbReference>
<evidence type="ECO:0000256" key="3">
    <source>
        <dbReference type="ARBA" id="ARBA00022598"/>
    </source>
</evidence>
<protein>
    <recommendedName>
        <fullName evidence="10">Tyrosine--tRNA ligase</fullName>
        <ecNumber evidence="10">6.1.1.1</ecNumber>
    </recommendedName>
    <alternativeName>
        <fullName evidence="10">Tyrosyl-tRNA synthetase</fullName>
        <shortName evidence="10">TyrRS</shortName>
    </alternativeName>
</protein>
<dbReference type="InterPro" id="IPR024108">
    <property type="entry name" value="Tyr-tRNA-ligase_bac_2"/>
</dbReference>
<comment type="subcellular location">
    <subcellularLocation>
        <location evidence="10">Cytoplasm</location>
    </subcellularLocation>
</comment>
<comment type="catalytic activity">
    <reaction evidence="9 10">
        <text>tRNA(Tyr) + L-tyrosine + ATP = L-tyrosyl-tRNA(Tyr) + AMP + diphosphate + H(+)</text>
        <dbReference type="Rhea" id="RHEA:10220"/>
        <dbReference type="Rhea" id="RHEA-COMP:9706"/>
        <dbReference type="Rhea" id="RHEA-COMP:9707"/>
        <dbReference type="ChEBI" id="CHEBI:15378"/>
        <dbReference type="ChEBI" id="CHEBI:30616"/>
        <dbReference type="ChEBI" id="CHEBI:33019"/>
        <dbReference type="ChEBI" id="CHEBI:58315"/>
        <dbReference type="ChEBI" id="CHEBI:78442"/>
        <dbReference type="ChEBI" id="CHEBI:78536"/>
        <dbReference type="ChEBI" id="CHEBI:456215"/>
        <dbReference type="EC" id="6.1.1.1"/>
    </reaction>
</comment>
<evidence type="ECO:0000259" key="12">
    <source>
        <dbReference type="SMART" id="SM00363"/>
    </source>
</evidence>
<dbReference type="InterPro" id="IPR024088">
    <property type="entry name" value="Tyr-tRNA-ligase_bac-type"/>
</dbReference>